<accession>A0ABW7Z0N1</accession>
<dbReference type="Proteomes" id="UP001612741">
    <property type="component" value="Unassembled WGS sequence"/>
</dbReference>
<dbReference type="SMART" id="SM00382">
    <property type="entry name" value="AAA"/>
    <property type="match status" value="1"/>
</dbReference>
<dbReference type="PANTHER" id="PTHR24220:SF685">
    <property type="entry name" value="ABC TRANSPORTER RELATED"/>
    <property type="match status" value="1"/>
</dbReference>
<sequence>MLEANGLVKSFGRTPALAGISVAVGEGEIVAVTGPSGSGKSTLLHCLAGIIRPESGHVTYAGTRIDTLDEAALTKLRRTTFGVVFQFGDLVPELTALENVALPLLFNRHGRQESTSLAGKWLTRFGVADCADRRPGELSGGQLQRVAVARALVTGPRVIFADEPTGALDSRAGEQVMNALLDSARDTGAAVVLVTHDNRVAAYADREIMLRDGAVVAGVPQ</sequence>
<organism evidence="5 6">
    <name type="scientific">Nonomuraea typhae</name>
    <dbReference type="NCBI Taxonomy" id="2603600"/>
    <lineage>
        <taxon>Bacteria</taxon>
        <taxon>Bacillati</taxon>
        <taxon>Actinomycetota</taxon>
        <taxon>Actinomycetes</taxon>
        <taxon>Streptosporangiales</taxon>
        <taxon>Streptosporangiaceae</taxon>
        <taxon>Nonomuraea</taxon>
    </lineage>
</organism>
<feature type="domain" description="ABC transporter" evidence="4">
    <location>
        <begin position="2"/>
        <end position="219"/>
    </location>
</feature>
<dbReference type="SUPFAM" id="SSF52540">
    <property type="entry name" value="P-loop containing nucleoside triphosphate hydrolases"/>
    <property type="match status" value="1"/>
</dbReference>
<reference evidence="5 6" key="1">
    <citation type="submission" date="2024-10" db="EMBL/GenBank/DDBJ databases">
        <title>The Natural Products Discovery Center: Release of the First 8490 Sequenced Strains for Exploring Actinobacteria Biosynthetic Diversity.</title>
        <authorList>
            <person name="Kalkreuter E."/>
            <person name="Kautsar S.A."/>
            <person name="Yang D."/>
            <person name="Bader C.D."/>
            <person name="Teijaro C.N."/>
            <person name="Fluegel L."/>
            <person name="Davis C.M."/>
            <person name="Simpson J.R."/>
            <person name="Lauterbach L."/>
            <person name="Steele A.D."/>
            <person name="Gui C."/>
            <person name="Meng S."/>
            <person name="Li G."/>
            <person name="Viehrig K."/>
            <person name="Ye F."/>
            <person name="Su P."/>
            <person name="Kiefer A.F."/>
            <person name="Nichols A."/>
            <person name="Cepeda A.J."/>
            <person name="Yan W."/>
            <person name="Fan B."/>
            <person name="Jiang Y."/>
            <person name="Adhikari A."/>
            <person name="Zheng C.-J."/>
            <person name="Schuster L."/>
            <person name="Cowan T.M."/>
            <person name="Smanski M.J."/>
            <person name="Chevrette M.G."/>
            <person name="De Carvalho L.P.S."/>
            <person name="Shen B."/>
        </authorList>
    </citation>
    <scope>NUCLEOTIDE SEQUENCE [LARGE SCALE GENOMIC DNA]</scope>
    <source>
        <strain evidence="5 6">NPDC050545</strain>
    </source>
</reference>
<dbReference type="GO" id="GO:0005524">
    <property type="term" value="F:ATP binding"/>
    <property type="evidence" value="ECO:0007669"/>
    <property type="project" value="UniProtKB-KW"/>
</dbReference>
<dbReference type="EMBL" id="JBITGY010000008">
    <property type="protein sequence ID" value="MFI6501497.1"/>
    <property type="molecule type" value="Genomic_DNA"/>
</dbReference>
<dbReference type="InterPro" id="IPR017871">
    <property type="entry name" value="ABC_transporter-like_CS"/>
</dbReference>
<keyword evidence="3 5" id="KW-0067">ATP-binding</keyword>
<dbReference type="Gene3D" id="3.40.50.300">
    <property type="entry name" value="P-loop containing nucleotide triphosphate hydrolases"/>
    <property type="match status" value="1"/>
</dbReference>
<gene>
    <name evidence="5" type="ORF">ACIBG2_29240</name>
</gene>
<dbReference type="CDD" id="cd03255">
    <property type="entry name" value="ABC_MJ0796_LolCDE_FtsE"/>
    <property type="match status" value="1"/>
</dbReference>
<dbReference type="InterPro" id="IPR017911">
    <property type="entry name" value="MacB-like_ATP-bd"/>
</dbReference>
<evidence type="ECO:0000313" key="6">
    <source>
        <dbReference type="Proteomes" id="UP001612741"/>
    </source>
</evidence>
<evidence type="ECO:0000256" key="3">
    <source>
        <dbReference type="ARBA" id="ARBA00022840"/>
    </source>
</evidence>
<dbReference type="InterPro" id="IPR015854">
    <property type="entry name" value="ABC_transpr_LolD-like"/>
</dbReference>
<evidence type="ECO:0000313" key="5">
    <source>
        <dbReference type="EMBL" id="MFI6501497.1"/>
    </source>
</evidence>
<dbReference type="PROSITE" id="PS00211">
    <property type="entry name" value="ABC_TRANSPORTER_1"/>
    <property type="match status" value="1"/>
</dbReference>
<dbReference type="InterPro" id="IPR003593">
    <property type="entry name" value="AAA+_ATPase"/>
</dbReference>
<keyword evidence="1" id="KW-0813">Transport</keyword>
<evidence type="ECO:0000256" key="2">
    <source>
        <dbReference type="ARBA" id="ARBA00022741"/>
    </source>
</evidence>
<evidence type="ECO:0000256" key="1">
    <source>
        <dbReference type="ARBA" id="ARBA00022448"/>
    </source>
</evidence>
<dbReference type="Pfam" id="PF00005">
    <property type="entry name" value="ABC_tran"/>
    <property type="match status" value="1"/>
</dbReference>
<protein>
    <submittedName>
        <fullName evidence="5">ABC transporter ATP-binding protein</fullName>
    </submittedName>
</protein>
<dbReference type="PROSITE" id="PS50893">
    <property type="entry name" value="ABC_TRANSPORTER_2"/>
    <property type="match status" value="1"/>
</dbReference>
<keyword evidence="6" id="KW-1185">Reference proteome</keyword>
<dbReference type="PANTHER" id="PTHR24220">
    <property type="entry name" value="IMPORT ATP-BINDING PROTEIN"/>
    <property type="match status" value="1"/>
</dbReference>
<name>A0ABW7Z0N1_9ACTN</name>
<dbReference type="InterPro" id="IPR003439">
    <property type="entry name" value="ABC_transporter-like_ATP-bd"/>
</dbReference>
<dbReference type="InterPro" id="IPR027417">
    <property type="entry name" value="P-loop_NTPase"/>
</dbReference>
<proteinExistence type="predicted"/>
<evidence type="ECO:0000259" key="4">
    <source>
        <dbReference type="PROSITE" id="PS50893"/>
    </source>
</evidence>
<dbReference type="RefSeq" id="WP_397086130.1">
    <property type="nucleotide sequence ID" value="NZ_JBITGY010000008.1"/>
</dbReference>
<keyword evidence="2" id="KW-0547">Nucleotide-binding</keyword>
<comment type="caution">
    <text evidence="5">The sequence shown here is derived from an EMBL/GenBank/DDBJ whole genome shotgun (WGS) entry which is preliminary data.</text>
</comment>